<dbReference type="Proteomes" id="UP000019116">
    <property type="component" value="Chromosome 6D"/>
</dbReference>
<reference evidence="1" key="1">
    <citation type="submission" date="2018-08" db="EMBL/GenBank/DDBJ databases">
        <authorList>
            <person name="Rossello M."/>
        </authorList>
    </citation>
    <scope>NUCLEOTIDE SEQUENCE [LARGE SCALE GENOMIC DNA]</scope>
    <source>
        <strain evidence="1">cv. Chinese Spring</strain>
    </source>
</reference>
<dbReference type="Gramene" id="TraesCS6D02G075000.3">
    <property type="protein sequence ID" value="TraesCS6D02G075000.3"/>
    <property type="gene ID" value="TraesCS6D02G075000"/>
</dbReference>
<dbReference type="Gramene" id="TraesRN6D0100177500.1">
    <property type="protein sequence ID" value="TraesRN6D0100177500.1"/>
    <property type="gene ID" value="TraesRN6D0100177500"/>
</dbReference>
<organism evidence="1">
    <name type="scientific">Triticum aestivum</name>
    <name type="common">Wheat</name>
    <dbReference type="NCBI Taxonomy" id="4565"/>
    <lineage>
        <taxon>Eukaryota</taxon>
        <taxon>Viridiplantae</taxon>
        <taxon>Streptophyta</taxon>
        <taxon>Embryophyta</taxon>
        <taxon>Tracheophyta</taxon>
        <taxon>Spermatophyta</taxon>
        <taxon>Magnoliopsida</taxon>
        <taxon>Liliopsida</taxon>
        <taxon>Poales</taxon>
        <taxon>Poaceae</taxon>
        <taxon>BOP clade</taxon>
        <taxon>Pooideae</taxon>
        <taxon>Triticodae</taxon>
        <taxon>Triticeae</taxon>
        <taxon>Triticinae</taxon>
        <taxon>Triticum</taxon>
    </lineage>
</organism>
<dbReference type="Gramene" id="TraesCS6D03G0156800.2">
    <property type="protein sequence ID" value="TraesCS6D03G0156800.2.CDS"/>
    <property type="gene ID" value="TraesCS6D03G0156800"/>
</dbReference>
<accession>A0A3B6QD83</accession>
<sequence length="130" mass="14376">MRSLHVSSCASGGQTPLPLRPRCLKKGLETNCPICCDFLFTSSKEVRAVLSGHSMHSTCLQINVGSADPVIISFHPNTTVKRSAATPGHHRVSGNHDKSTIFHCLPLNFVWMVRDSFHRVFNKPKSYQSS</sequence>
<dbReference type="OrthoDB" id="695138at2759"/>
<evidence type="ECO:0000313" key="1">
    <source>
        <dbReference type="EnsemblPlants" id="TraesCS6D02G075000.3"/>
    </source>
</evidence>
<dbReference type="AlphaFoldDB" id="A0A3B6QD83"/>
<reference evidence="1" key="2">
    <citation type="submission" date="2018-10" db="UniProtKB">
        <authorList>
            <consortium name="EnsemblPlants"/>
        </authorList>
    </citation>
    <scope>IDENTIFICATION</scope>
</reference>
<evidence type="ECO:0000313" key="2">
    <source>
        <dbReference type="Proteomes" id="UP000019116"/>
    </source>
</evidence>
<dbReference type="EnsemblPlants" id="TraesCS6D02G075000.3">
    <property type="protein sequence ID" value="TraesCS6D02G075000.3"/>
    <property type="gene ID" value="TraesCS6D02G075000"/>
</dbReference>
<dbReference type="PANTHER" id="PTHR21319:SF61">
    <property type="entry name" value="ZINC FINGER PROTEIN BRUTUS"/>
    <property type="match status" value="1"/>
</dbReference>
<keyword evidence="2" id="KW-1185">Reference proteome</keyword>
<proteinExistence type="predicted"/>
<name>A0A3B6QD83_WHEAT</name>
<dbReference type="PANTHER" id="PTHR21319">
    <property type="entry name" value="RING FINGER AND CHY ZINC FINGER DOMAIN-CONTAINING PROTEIN 1"/>
    <property type="match status" value="1"/>
</dbReference>
<protein>
    <submittedName>
        <fullName evidence="1">Uncharacterized protein</fullName>
    </submittedName>
</protein>